<evidence type="ECO:0000313" key="8">
    <source>
        <dbReference type="Proteomes" id="UP000799324"/>
    </source>
</evidence>
<dbReference type="InterPro" id="IPR029058">
    <property type="entry name" value="AB_hydrolase_fold"/>
</dbReference>
<feature type="active site" description="Proton acceptor" evidence="4">
    <location>
        <position position="366"/>
    </location>
</feature>
<evidence type="ECO:0000256" key="3">
    <source>
        <dbReference type="ARBA" id="ARBA00022801"/>
    </source>
</evidence>
<name>A0A6A6SKS7_9PLEO</name>
<dbReference type="InterPro" id="IPR010497">
    <property type="entry name" value="Epoxide_hydro_N"/>
</dbReference>
<dbReference type="InterPro" id="IPR000639">
    <property type="entry name" value="Epox_hydrolase-like"/>
</dbReference>
<dbReference type="OrthoDB" id="7130006at2759"/>
<evidence type="ECO:0000256" key="1">
    <source>
        <dbReference type="ARBA" id="ARBA00010088"/>
    </source>
</evidence>
<keyword evidence="2" id="KW-0058">Aromatic hydrocarbons catabolism</keyword>
<dbReference type="PRINTS" id="PR00412">
    <property type="entry name" value="EPOXHYDRLASE"/>
</dbReference>
<dbReference type="Pfam" id="PF00561">
    <property type="entry name" value="Abhydrolase_1"/>
    <property type="match status" value="1"/>
</dbReference>
<feature type="active site" description="Nucleophile" evidence="4">
    <location>
        <position position="175"/>
    </location>
</feature>
<keyword evidence="8" id="KW-1185">Reference proteome</keyword>
<dbReference type="PANTHER" id="PTHR21661">
    <property type="entry name" value="EPOXIDE HYDROLASE 1-RELATED"/>
    <property type="match status" value="1"/>
</dbReference>
<dbReference type="Proteomes" id="UP000799324">
    <property type="component" value="Unassembled WGS sequence"/>
</dbReference>
<evidence type="ECO:0000313" key="7">
    <source>
        <dbReference type="EMBL" id="KAF2646988.1"/>
    </source>
</evidence>
<dbReference type="GO" id="GO:0016746">
    <property type="term" value="F:acyltransferase activity"/>
    <property type="evidence" value="ECO:0007669"/>
    <property type="project" value="UniProtKB-KW"/>
</dbReference>
<protein>
    <submittedName>
        <fullName evidence="7">Putative hydrolases or acyltransferase</fullName>
    </submittedName>
</protein>
<reference evidence="7" key="1">
    <citation type="journal article" date="2020" name="Stud. Mycol.">
        <title>101 Dothideomycetes genomes: a test case for predicting lifestyles and emergence of pathogens.</title>
        <authorList>
            <person name="Haridas S."/>
            <person name="Albert R."/>
            <person name="Binder M."/>
            <person name="Bloem J."/>
            <person name="Labutti K."/>
            <person name="Salamov A."/>
            <person name="Andreopoulos B."/>
            <person name="Baker S."/>
            <person name="Barry K."/>
            <person name="Bills G."/>
            <person name="Bluhm B."/>
            <person name="Cannon C."/>
            <person name="Castanera R."/>
            <person name="Culley D."/>
            <person name="Daum C."/>
            <person name="Ezra D."/>
            <person name="Gonzalez J."/>
            <person name="Henrissat B."/>
            <person name="Kuo A."/>
            <person name="Liang C."/>
            <person name="Lipzen A."/>
            <person name="Lutzoni F."/>
            <person name="Magnuson J."/>
            <person name="Mondo S."/>
            <person name="Nolan M."/>
            <person name="Ohm R."/>
            <person name="Pangilinan J."/>
            <person name="Park H.-J."/>
            <person name="Ramirez L."/>
            <person name="Alfaro M."/>
            <person name="Sun H."/>
            <person name="Tritt A."/>
            <person name="Yoshinaga Y."/>
            <person name="Zwiers L.-H."/>
            <person name="Turgeon B."/>
            <person name="Goodwin S."/>
            <person name="Spatafora J."/>
            <person name="Crous P."/>
            <person name="Grigoriev I."/>
        </authorList>
    </citation>
    <scope>NUCLEOTIDE SEQUENCE</scope>
    <source>
        <strain evidence="7">CBS 122681</strain>
    </source>
</reference>
<dbReference type="SUPFAM" id="SSF53474">
    <property type="entry name" value="alpha/beta-Hydrolases"/>
    <property type="match status" value="1"/>
</dbReference>
<keyword evidence="7" id="KW-0012">Acyltransferase</keyword>
<sequence length="400" mass="45573">MGLSLPVSVADLKVNEPVPFKLRVDRHLLDATQKKLALARYPGEQSDFDDGNWAQGAKVSHVQRLAEYWQKEYDWEKKEVQLNRLFDHFLVKLDVPDYGPLPGSFVEASRIVTELSQPQEQAAQAFHVVAPSIPGFGFSPAPTKSGVGPNIVARAYKILMTDVLGYSWFVTQGGDFGSFITRSVAIQYPKIVVAQHLNMFPVPPPTLTRAPLAYLRWTFGAIFYSKFEREALNVRRNFEIDQSGYLEQQKTRPQTLGFALGDSPVGLLAWFVEKFHDWVDCYEALSDEDVITLVMMHWIKGATPGLRFYREAFGKGMREAEKTFETYVGIPTGVSMYTKEQLHCPRDWAAQVANVQYWKEYDRGGHFSSLERPDLFIKDMRTFFGSPEIQQGVRKRAQKL</sequence>
<evidence type="ECO:0000259" key="6">
    <source>
        <dbReference type="Pfam" id="PF06441"/>
    </source>
</evidence>
<dbReference type="GO" id="GO:0097176">
    <property type="term" value="P:epoxide metabolic process"/>
    <property type="evidence" value="ECO:0007669"/>
    <property type="project" value="TreeGrafter"/>
</dbReference>
<comment type="similarity">
    <text evidence="1">Belongs to the peptidase S33 family.</text>
</comment>
<feature type="domain" description="AB hydrolase-1" evidence="5">
    <location>
        <begin position="121"/>
        <end position="228"/>
    </location>
</feature>
<dbReference type="Gene3D" id="3.40.50.1820">
    <property type="entry name" value="alpha/beta hydrolase"/>
    <property type="match status" value="1"/>
</dbReference>
<accession>A0A6A6SKS7</accession>
<dbReference type="PANTHER" id="PTHR21661:SF35">
    <property type="entry name" value="EPOXIDE HYDROLASE"/>
    <property type="match status" value="1"/>
</dbReference>
<gene>
    <name evidence="7" type="ORF">K491DRAFT_772614</name>
</gene>
<dbReference type="Pfam" id="PF06441">
    <property type="entry name" value="EHN"/>
    <property type="match status" value="1"/>
</dbReference>
<feature type="active site" description="Proton donor" evidence="4">
    <location>
        <position position="309"/>
    </location>
</feature>
<dbReference type="InterPro" id="IPR016292">
    <property type="entry name" value="Epoxide_hydrolase"/>
</dbReference>
<evidence type="ECO:0000256" key="4">
    <source>
        <dbReference type="PIRSR" id="PIRSR001112-1"/>
    </source>
</evidence>
<dbReference type="PIRSF" id="PIRSF001112">
    <property type="entry name" value="Epoxide_hydrolase"/>
    <property type="match status" value="1"/>
</dbReference>
<dbReference type="InterPro" id="IPR000073">
    <property type="entry name" value="AB_hydrolase_1"/>
</dbReference>
<keyword evidence="7" id="KW-0808">Transferase</keyword>
<dbReference type="GO" id="GO:0004301">
    <property type="term" value="F:epoxide hydrolase activity"/>
    <property type="evidence" value="ECO:0007669"/>
    <property type="project" value="TreeGrafter"/>
</dbReference>
<feature type="domain" description="Epoxide hydrolase N-terminal" evidence="6">
    <location>
        <begin position="18"/>
        <end position="94"/>
    </location>
</feature>
<dbReference type="EMBL" id="MU004830">
    <property type="protein sequence ID" value="KAF2646988.1"/>
    <property type="molecule type" value="Genomic_DNA"/>
</dbReference>
<proteinExistence type="inferred from homology"/>
<evidence type="ECO:0000256" key="2">
    <source>
        <dbReference type="ARBA" id="ARBA00022797"/>
    </source>
</evidence>
<keyword evidence="3 7" id="KW-0378">Hydrolase</keyword>
<dbReference type="AlphaFoldDB" id="A0A6A6SKS7"/>
<organism evidence="7 8">
    <name type="scientific">Lophiostoma macrostomum CBS 122681</name>
    <dbReference type="NCBI Taxonomy" id="1314788"/>
    <lineage>
        <taxon>Eukaryota</taxon>
        <taxon>Fungi</taxon>
        <taxon>Dikarya</taxon>
        <taxon>Ascomycota</taxon>
        <taxon>Pezizomycotina</taxon>
        <taxon>Dothideomycetes</taxon>
        <taxon>Pleosporomycetidae</taxon>
        <taxon>Pleosporales</taxon>
        <taxon>Lophiostomataceae</taxon>
        <taxon>Lophiostoma</taxon>
    </lineage>
</organism>
<evidence type="ECO:0000259" key="5">
    <source>
        <dbReference type="Pfam" id="PF00561"/>
    </source>
</evidence>